<organism evidence="1 2">
    <name type="scientific">Conexibacter arvalis</name>
    <dbReference type="NCBI Taxonomy" id="912552"/>
    <lineage>
        <taxon>Bacteria</taxon>
        <taxon>Bacillati</taxon>
        <taxon>Actinomycetota</taxon>
        <taxon>Thermoleophilia</taxon>
        <taxon>Solirubrobacterales</taxon>
        <taxon>Conexibacteraceae</taxon>
        <taxon>Conexibacter</taxon>
    </lineage>
</organism>
<protein>
    <submittedName>
        <fullName evidence="1">Uncharacterized protein</fullName>
    </submittedName>
</protein>
<sequence>MHTTTVRFSGETWRDLKEVCERDGIATAQYIREATIARLAQSTQIPQVDRLERELGELRVRVERMERLLQRRIPR</sequence>
<name>A0A840I9Q0_9ACTN</name>
<dbReference type="RefSeq" id="WP_183339963.1">
    <property type="nucleotide sequence ID" value="NZ_JACHNU010000001.1"/>
</dbReference>
<evidence type="ECO:0000313" key="1">
    <source>
        <dbReference type="EMBL" id="MBB4661639.1"/>
    </source>
</evidence>
<evidence type="ECO:0000313" key="2">
    <source>
        <dbReference type="Proteomes" id="UP000585272"/>
    </source>
</evidence>
<dbReference type="EMBL" id="JACHNU010000001">
    <property type="protein sequence ID" value="MBB4661639.1"/>
    <property type="molecule type" value="Genomic_DNA"/>
</dbReference>
<comment type="caution">
    <text evidence="1">The sequence shown here is derived from an EMBL/GenBank/DDBJ whole genome shotgun (WGS) entry which is preliminary data.</text>
</comment>
<dbReference type="Proteomes" id="UP000585272">
    <property type="component" value="Unassembled WGS sequence"/>
</dbReference>
<reference evidence="1 2" key="1">
    <citation type="submission" date="2020-08" db="EMBL/GenBank/DDBJ databases">
        <title>Genomic Encyclopedia of Archaeal and Bacterial Type Strains, Phase II (KMG-II): from individual species to whole genera.</title>
        <authorList>
            <person name="Goeker M."/>
        </authorList>
    </citation>
    <scope>NUCLEOTIDE SEQUENCE [LARGE SCALE GENOMIC DNA]</scope>
    <source>
        <strain evidence="1 2">DSM 23288</strain>
    </source>
</reference>
<keyword evidence="2" id="KW-1185">Reference proteome</keyword>
<dbReference type="AlphaFoldDB" id="A0A840I9Q0"/>
<accession>A0A840I9Q0</accession>
<proteinExistence type="predicted"/>
<gene>
    <name evidence="1" type="ORF">BDZ31_001212</name>
</gene>